<dbReference type="InterPro" id="IPR027266">
    <property type="entry name" value="TrmE/GcvT-like"/>
</dbReference>
<feature type="domain" description="GCVT N-terminal" evidence="10">
    <location>
        <begin position="28"/>
        <end position="265"/>
    </location>
</feature>
<organism evidence="11">
    <name type="scientific">Caligus clemensi</name>
    <name type="common">Sea louse</name>
    <dbReference type="NCBI Taxonomy" id="344056"/>
    <lineage>
        <taxon>Eukaryota</taxon>
        <taxon>Metazoa</taxon>
        <taxon>Ecdysozoa</taxon>
        <taxon>Arthropoda</taxon>
        <taxon>Crustacea</taxon>
        <taxon>Multicrustacea</taxon>
        <taxon>Hexanauplia</taxon>
        <taxon>Copepoda</taxon>
        <taxon>Siphonostomatoida</taxon>
        <taxon>Caligidae</taxon>
        <taxon>Caligus</taxon>
    </lineage>
</organism>
<evidence type="ECO:0000256" key="9">
    <source>
        <dbReference type="PIRSR" id="PIRSR006487-1"/>
    </source>
</evidence>
<gene>
    <name evidence="11" type="primary">GCST</name>
</gene>
<dbReference type="AlphaFoldDB" id="C1C1V4"/>
<dbReference type="PANTHER" id="PTHR43757:SF16">
    <property type="entry name" value="AMINOMETHYLTRANSFERASE, MITOCHONDRIAL"/>
    <property type="match status" value="1"/>
</dbReference>
<keyword evidence="5" id="KW-0032">Aminotransferase</keyword>
<protein>
    <recommendedName>
        <fullName evidence="4">Aminomethyltransferase, mitochondrial</fullName>
        <ecNumber evidence="3">2.1.2.10</ecNumber>
    </recommendedName>
    <alternativeName>
        <fullName evidence="7">Glycine cleavage system T protein</fullName>
    </alternativeName>
</protein>
<evidence type="ECO:0000256" key="1">
    <source>
        <dbReference type="ARBA" id="ARBA00008609"/>
    </source>
</evidence>
<accession>C1C1V4</accession>
<dbReference type="Gene3D" id="3.30.70.1400">
    <property type="entry name" value="Aminomethyltransferase beta-barrel domains"/>
    <property type="match status" value="1"/>
</dbReference>
<evidence type="ECO:0000256" key="7">
    <source>
        <dbReference type="ARBA" id="ARBA00031395"/>
    </source>
</evidence>
<dbReference type="PIRSF" id="PIRSF006487">
    <property type="entry name" value="GcvT"/>
    <property type="match status" value="1"/>
</dbReference>
<comment type="similarity">
    <text evidence="1">Belongs to the GcvT family.</text>
</comment>
<evidence type="ECO:0000256" key="6">
    <source>
        <dbReference type="ARBA" id="ARBA00022679"/>
    </source>
</evidence>
<keyword evidence="11" id="KW-0489">Methyltransferase</keyword>
<dbReference type="PANTHER" id="PTHR43757">
    <property type="entry name" value="AMINOMETHYLTRANSFERASE"/>
    <property type="match status" value="1"/>
</dbReference>
<dbReference type="InterPro" id="IPR006222">
    <property type="entry name" value="GCVT_N"/>
</dbReference>
<evidence type="ECO:0000313" key="11">
    <source>
        <dbReference type="EMBL" id="ACO15257.1"/>
    </source>
</evidence>
<dbReference type="EMBL" id="BT080833">
    <property type="protein sequence ID" value="ACO15257.1"/>
    <property type="molecule type" value="mRNA"/>
</dbReference>
<sequence length="268" mass="29698">MMICPRALLISQIQRRTLASGALKRTCLHDFHLEKAGKMVGFAGYSMPIQYADLSIGESHHHTRSHCSIFDVSHMQQSRVMGKDRMKFIGSLTTLDGEALGDNSGSLTIFTNERGGIIDDLIVMNTGEGYLFLVTNAGCKDKDIPLMKTKAETLKKNGLDVELELIDDHGLIAIQGPQMLEILQPLTDVDLGRLKFMWTSLGSVCGVPNCRITRCGYTGEDGVEVFIPQEYTVSVTRQIIESSPFVRLAGLGARDSLRLESWFVSLWE</sequence>
<dbReference type="InterPro" id="IPR028896">
    <property type="entry name" value="GcvT/YgfZ/DmdA"/>
</dbReference>
<dbReference type="GO" id="GO:0008168">
    <property type="term" value="F:methyltransferase activity"/>
    <property type="evidence" value="ECO:0007669"/>
    <property type="project" value="UniProtKB-KW"/>
</dbReference>
<evidence type="ECO:0000256" key="4">
    <source>
        <dbReference type="ARBA" id="ARBA00015825"/>
    </source>
</evidence>
<evidence type="ECO:0000256" key="8">
    <source>
        <dbReference type="ARBA" id="ARBA00047665"/>
    </source>
</evidence>
<dbReference type="GO" id="GO:0004047">
    <property type="term" value="F:aminomethyltransferase activity"/>
    <property type="evidence" value="ECO:0007669"/>
    <property type="project" value="UniProtKB-EC"/>
</dbReference>
<name>C1C1V4_CALCM</name>
<dbReference type="SUPFAM" id="SSF103025">
    <property type="entry name" value="Folate-binding domain"/>
    <property type="match status" value="1"/>
</dbReference>
<reference evidence="11" key="1">
    <citation type="submission" date="2009-03" db="EMBL/GenBank/DDBJ databases">
        <title>Caligus clemensi ESTs and full-length cDNAs.</title>
        <authorList>
            <person name="Yasuike M."/>
            <person name="von Schalburg K."/>
            <person name="Cooper G."/>
            <person name="Leong J."/>
            <person name="Jones S.R.M."/>
            <person name="Koop B.F."/>
        </authorList>
    </citation>
    <scope>NUCLEOTIDE SEQUENCE</scope>
    <source>
        <tissue evidence="11">Whole</tissue>
    </source>
</reference>
<dbReference type="GO" id="GO:0032259">
    <property type="term" value="P:methylation"/>
    <property type="evidence" value="ECO:0007669"/>
    <property type="project" value="UniProtKB-KW"/>
</dbReference>
<dbReference type="EC" id="2.1.2.10" evidence="3"/>
<comment type="catalytic activity">
    <reaction evidence="8">
        <text>N(6)-[(R)-S(8)-aminomethyldihydrolipoyl]-L-lysyl-[protein] + (6S)-5,6,7,8-tetrahydrofolate = N(6)-[(R)-dihydrolipoyl]-L-lysyl-[protein] + (6R)-5,10-methylene-5,6,7,8-tetrahydrofolate + NH4(+)</text>
        <dbReference type="Rhea" id="RHEA:16945"/>
        <dbReference type="Rhea" id="RHEA-COMP:10475"/>
        <dbReference type="Rhea" id="RHEA-COMP:10492"/>
        <dbReference type="ChEBI" id="CHEBI:15636"/>
        <dbReference type="ChEBI" id="CHEBI:28938"/>
        <dbReference type="ChEBI" id="CHEBI:57453"/>
        <dbReference type="ChEBI" id="CHEBI:83100"/>
        <dbReference type="ChEBI" id="CHEBI:83143"/>
        <dbReference type="EC" id="2.1.2.10"/>
    </reaction>
</comment>
<dbReference type="GO" id="GO:0008483">
    <property type="term" value="F:transaminase activity"/>
    <property type="evidence" value="ECO:0007669"/>
    <property type="project" value="UniProtKB-KW"/>
</dbReference>
<dbReference type="GO" id="GO:0005739">
    <property type="term" value="C:mitochondrion"/>
    <property type="evidence" value="ECO:0007669"/>
    <property type="project" value="TreeGrafter"/>
</dbReference>
<comment type="subunit">
    <text evidence="2">The glycine cleavage system is composed of four proteins: P, T, L and H.</text>
</comment>
<proteinExistence type="evidence at transcript level"/>
<dbReference type="FunFam" id="3.30.70.1400:FF:000001">
    <property type="entry name" value="Aminomethyltransferase"/>
    <property type="match status" value="1"/>
</dbReference>
<keyword evidence="6 11" id="KW-0808">Transferase</keyword>
<evidence type="ECO:0000256" key="3">
    <source>
        <dbReference type="ARBA" id="ARBA00012616"/>
    </source>
</evidence>
<dbReference type="Gene3D" id="3.30.1360.120">
    <property type="entry name" value="Probable tRNA modification gtpase trme, domain 1"/>
    <property type="match status" value="1"/>
</dbReference>
<dbReference type="Pfam" id="PF01571">
    <property type="entry name" value="GCV_T"/>
    <property type="match status" value="1"/>
</dbReference>
<feature type="binding site" evidence="9">
    <location>
        <position position="224"/>
    </location>
    <ligand>
        <name>substrate</name>
    </ligand>
</feature>
<evidence type="ECO:0000256" key="5">
    <source>
        <dbReference type="ARBA" id="ARBA00022576"/>
    </source>
</evidence>
<evidence type="ECO:0000256" key="2">
    <source>
        <dbReference type="ARBA" id="ARBA00011690"/>
    </source>
</evidence>
<evidence type="ECO:0000259" key="10">
    <source>
        <dbReference type="Pfam" id="PF01571"/>
    </source>
</evidence>